<protein>
    <recommendedName>
        <fullName evidence="1">Min27-like integrase DNA-binding domain-containing protein</fullName>
    </recommendedName>
</protein>
<sequence>MANQLDGVRPASESSIEIEFQYRGTLCRERLRLTPSASNLKRASDLRAGILRAIEKDEFDYAVAFPKSKNAARFPN</sequence>
<gene>
    <name evidence="2" type="ORF">CR159_02245</name>
</gene>
<evidence type="ECO:0000259" key="1">
    <source>
        <dbReference type="Pfam" id="PF12167"/>
    </source>
</evidence>
<name>A0A2N4UA24_9BURK</name>
<evidence type="ECO:0000313" key="3">
    <source>
        <dbReference type="Proteomes" id="UP000234190"/>
    </source>
</evidence>
<feature type="domain" description="Min27-like integrase DNA-binding" evidence="1">
    <location>
        <begin position="7"/>
        <end position="69"/>
    </location>
</feature>
<dbReference type="InterPro" id="IPR022000">
    <property type="entry name" value="Min27-like_integrase_DNA_bind"/>
</dbReference>
<accession>A0A2N4UA24</accession>
<dbReference type="OrthoDB" id="5391994at2"/>
<reference evidence="2 3" key="1">
    <citation type="submission" date="2017-10" db="EMBL/GenBank/DDBJ databases">
        <title>Two draft genome sequences of Pusillimonas sp. strains isolated from a nitrate- and radionuclide-contaminated groundwater in Russia.</title>
        <authorList>
            <person name="Grouzdev D.S."/>
            <person name="Tourova T.P."/>
            <person name="Goeva M.A."/>
            <person name="Babich T.L."/>
            <person name="Sokolova D.S."/>
            <person name="Abdullin R."/>
            <person name="Poltaraus A.B."/>
            <person name="Toshchakov S.V."/>
            <person name="Nazina T.N."/>
        </authorList>
    </citation>
    <scope>NUCLEOTIDE SEQUENCE [LARGE SCALE GENOMIC DNA]</scope>
    <source>
        <strain evidence="2 3">JR1/69-3-13</strain>
    </source>
</reference>
<dbReference type="EMBL" id="PDNW01000001">
    <property type="protein sequence ID" value="PLC51856.1"/>
    <property type="molecule type" value="Genomic_DNA"/>
</dbReference>
<dbReference type="Pfam" id="PF12167">
    <property type="entry name" value="Arm-DNA-bind_2"/>
    <property type="match status" value="1"/>
</dbReference>
<proteinExistence type="predicted"/>
<dbReference type="AlphaFoldDB" id="A0A2N4UA24"/>
<dbReference type="RefSeq" id="WP_102072343.1">
    <property type="nucleotide sequence ID" value="NZ_PDNW01000001.1"/>
</dbReference>
<evidence type="ECO:0000313" key="2">
    <source>
        <dbReference type="EMBL" id="PLC51856.1"/>
    </source>
</evidence>
<keyword evidence="3" id="KW-1185">Reference proteome</keyword>
<comment type="caution">
    <text evidence="2">The sequence shown here is derived from an EMBL/GenBank/DDBJ whole genome shotgun (WGS) entry which is preliminary data.</text>
</comment>
<dbReference type="Proteomes" id="UP000234190">
    <property type="component" value="Unassembled WGS sequence"/>
</dbReference>
<organism evidence="2 3">
    <name type="scientific">Pollutimonas subterranea</name>
    <dbReference type="NCBI Taxonomy" id="2045210"/>
    <lineage>
        <taxon>Bacteria</taxon>
        <taxon>Pseudomonadati</taxon>
        <taxon>Pseudomonadota</taxon>
        <taxon>Betaproteobacteria</taxon>
        <taxon>Burkholderiales</taxon>
        <taxon>Alcaligenaceae</taxon>
        <taxon>Pollutimonas</taxon>
    </lineage>
</organism>